<reference evidence="1" key="1">
    <citation type="submission" date="2021-02" db="EMBL/GenBank/DDBJ databases">
        <authorList>
            <person name="Nowell W R."/>
        </authorList>
    </citation>
    <scope>NUCLEOTIDE SEQUENCE</scope>
</reference>
<dbReference type="Proteomes" id="UP000663852">
    <property type="component" value="Unassembled WGS sequence"/>
</dbReference>
<evidence type="ECO:0000313" key="1">
    <source>
        <dbReference type="EMBL" id="CAF1542708.1"/>
    </source>
</evidence>
<dbReference type="AlphaFoldDB" id="A0A815WAA6"/>
<proteinExistence type="predicted"/>
<gene>
    <name evidence="1" type="ORF">EDS130_LOCUS45438</name>
</gene>
<dbReference type="EMBL" id="CAJNOJ010001106">
    <property type="protein sequence ID" value="CAF1542708.1"/>
    <property type="molecule type" value="Genomic_DNA"/>
</dbReference>
<name>A0A815WAA6_ADIRI</name>
<organism evidence="1 2">
    <name type="scientific">Adineta ricciae</name>
    <name type="common">Rotifer</name>
    <dbReference type="NCBI Taxonomy" id="249248"/>
    <lineage>
        <taxon>Eukaryota</taxon>
        <taxon>Metazoa</taxon>
        <taxon>Spiralia</taxon>
        <taxon>Gnathifera</taxon>
        <taxon>Rotifera</taxon>
        <taxon>Eurotatoria</taxon>
        <taxon>Bdelloidea</taxon>
        <taxon>Adinetida</taxon>
        <taxon>Adinetidae</taxon>
        <taxon>Adineta</taxon>
    </lineage>
</organism>
<sequence>MTINSEITTKILFIHISRHIERWRYTFIQRSFHNNWHLICLPSQCKLILNKIGYVSLNRTFHTTRMAIS</sequence>
<accession>A0A815WAA6</accession>
<protein>
    <submittedName>
        <fullName evidence="1">Uncharacterized protein</fullName>
    </submittedName>
</protein>
<comment type="caution">
    <text evidence="1">The sequence shown here is derived from an EMBL/GenBank/DDBJ whole genome shotgun (WGS) entry which is preliminary data.</text>
</comment>
<evidence type="ECO:0000313" key="2">
    <source>
        <dbReference type="Proteomes" id="UP000663852"/>
    </source>
</evidence>